<dbReference type="InterPro" id="IPR021273">
    <property type="entry name" value="DUF2852"/>
</dbReference>
<gene>
    <name evidence="3" type="ORF">GCM10010994_09260</name>
</gene>
<name>A0A916TZ20_9HYPH</name>
<dbReference type="Proteomes" id="UP000637002">
    <property type="component" value="Unassembled WGS sequence"/>
</dbReference>
<proteinExistence type="predicted"/>
<keyword evidence="1" id="KW-0175">Coiled coil</keyword>
<dbReference type="AlphaFoldDB" id="A0A916TZ20"/>
<dbReference type="RefSeq" id="WP_188607888.1">
    <property type="nucleotide sequence ID" value="NZ_BMGG01000001.1"/>
</dbReference>
<evidence type="ECO:0000313" key="4">
    <source>
        <dbReference type="Proteomes" id="UP000637002"/>
    </source>
</evidence>
<protein>
    <submittedName>
        <fullName evidence="3">Membrane protein</fullName>
    </submittedName>
</protein>
<dbReference type="Pfam" id="PF11014">
    <property type="entry name" value="DUF2852"/>
    <property type="match status" value="1"/>
</dbReference>
<evidence type="ECO:0000313" key="3">
    <source>
        <dbReference type="EMBL" id="GGC52280.1"/>
    </source>
</evidence>
<feature type="transmembrane region" description="Helical" evidence="2">
    <location>
        <begin position="27"/>
        <end position="47"/>
    </location>
</feature>
<organism evidence="3 4">
    <name type="scientific">Chelatococcus reniformis</name>
    <dbReference type="NCBI Taxonomy" id="1494448"/>
    <lineage>
        <taxon>Bacteria</taxon>
        <taxon>Pseudomonadati</taxon>
        <taxon>Pseudomonadota</taxon>
        <taxon>Alphaproteobacteria</taxon>
        <taxon>Hyphomicrobiales</taxon>
        <taxon>Chelatococcaceae</taxon>
        <taxon>Chelatococcus</taxon>
    </lineage>
</organism>
<evidence type="ECO:0000256" key="1">
    <source>
        <dbReference type="SAM" id="Coils"/>
    </source>
</evidence>
<reference evidence="3" key="1">
    <citation type="journal article" date="2014" name="Int. J. Syst. Evol. Microbiol.">
        <title>Complete genome sequence of Corynebacterium casei LMG S-19264T (=DSM 44701T), isolated from a smear-ripened cheese.</title>
        <authorList>
            <consortium name="US DOE Joint Genome Institute (JGI-PGF)"/>
            <person name="Walter F."/>
            <person name="Albersmeier A."/>
            <person name="Kalinowski J."/>
            <person name="Ruckert C."/>
        </authorList>
    </citation>
    <scope>NUCLEOTIDE SEQUENCE</scope>
    <source>
        <strain evidence="3">CGMCC 1.12919</strain>
    </source>
</reference>
<keyword evidence="2" id="KW-1133">Transmembrane helix</keyword>
<reference evidence="3" key="2">
    <citation type="submission" date="2020-09" db="EMBL/GenBank/DDBJ databases">
        <authorList>
            <person name="Sun Q."/>
            <person name="Zhou Y."/>
        </authorList>
    </citation>
    <scope>NUCLEOTIDE SEQUENCE</scope>
    <source>
        <strain evidence="3">CGMCC 1.12919</strain>
    </source>
</reference>
<keyword evidence="2" id="KW-0472">Membrane</keyword>
<evidence type="ECO:0000256" key="2">
    <source>
        <dbReference type="SAM" id="Phobius"/>
    </source>
</evidence>
<accession>A0A916TZ20</accession>
<keyword evidence="2" id="KW-0812">Transmembrane</keyword>
<sequence>MSTSASAWNGNAAGQRCGRPPKRALEIVGIVFAFIWFWPLAVAYIVWKVMGYPVPKDLREFVERNFAFLSEGSLRPAYGAHAPTGNSHFDEYRRAELERLEAERRRLDEEARDFAAFVEELKRAKDREEFDAYMRRRQAAEPTREA</sequence>
<comment type="caution">
    <text evidence="3">The sequence shown here is derived from an EMBL/GenBank/DDBJ whole genome shotgun (WGS) entry which is preliminary data.</text>
</comment>
<feature type="coiled-coil region" evidence="1">
    <location>
        <begin position="92"/>
        <end position="127"/>
    </location>
</feature>
<keyword evidence="4" id="KW-1185">Reference proteome</keyword>
<dbReference type="EMBL" id="BMGG01000001">
    <property type="protein sequence ID" value="GGC52280.1"/>
    <property type="molecule type" value="Genomic_DNA"/>
</dbReference>